<keyword evidence="8" id="KW-0411">Iron-sulfur</keyword>
<keyword evidence="6" id="KW-0560">Oxidoreductase</keyword>
<keyword evidence="7" id="KW-0408">Iron</keyword>
<evidence type="ECO:0000256" key="7">
    <source>
        <dbReference type="ARBA" id="ARBA00023004"/>
    </source>
</evidence>
<dbReference type="AlphaFoldDB" id="A0ABC9SFZ4"/>
<dbReference type="PANTHER" id="PTHR47354">
    <property type="entry name" value="NADH OXIDOREDUCTASE HCR"/>
    <property type="match status" value="1"/>
</dbReference>
<gene>
    <name evidence="10" type="ORF">LEP1GSC056_3804</name>
</gene>
<feature type="domain" description="FAD-binding FR-type" evidence="9">
    <location>
        <begin position="1"/>
        <end position="106"/>
    </location>
</feature>
<dbReference type="PANTHER" id="PTHR47354:SF8">
    <property type="entry name" value="1,2-PHENYLACETYL-COA EPOXIDASE, SUBUNIT E"/>
    <property type="match status" value="1"/>
</dbReference>
<dbReference type="InterPro" id="IPR017927">
    <property type="entry name" value="FAD-bd_FR_type"/>
</dbReference>
<evidence type="ECO:0000256" key="3">
    <source>
        <dbReference type="ARBA" id="ARBA00022714"/>
    </source>
</evidence>
<dbReference type="Proteomes" id="UP000012166">
    <property type="component" value="Unassembled WGS sequence"/>
</dbReference>
<dbReference type="GO" id="GO:0046872">
    <property type="term" value="F:metal ion binding"/>
    <property type="evidence" value="ECO:0007669"/>
    <property type="project" value="UniProtKB-KW"/>
</dbReference>
<dbReference type="Pfam" id="PF00970">
    <property type="entry name" value="FAD_binding_6"/>
    <property type="match status" value="1"/>
</dbReference>
<dbReference type="CDD" id="cd00322">
    <property type="entry name" value="FNR_like"/>
    <property type="match status" value="1"/>
</dbReference>
<keyword evidence="2" id="KW-0285">Flavoprotein</keyword>
<dbReference type="SUPFAM" id="SSF63380">
    <property type="entry name" value="Riboflavin synthase domain-like"/>
    <property type="match status" value="1"/>
</dbReference>
<keyword evidence="4" id="KW-0479">Metal-binding</keyword>
<comment type="cofactor">
    <cofactor evidence="1">
        <name>FAD</name>
        <dbReference type="ChEBI" id="CHEBI:57692"/>
    </cofactor>
</comment>
<dbReference type="EMBL" id="AHMS02000033">
    <property type="protein sequence ID" value="EMN16612.1"/>
    <property type="molecule type" value="Genomic_DNA"/>
</dbReference>
<evidence type="ECO:0000256" key="5">
    <source>
        <dbReference type="ARBA" id="ARBA00022827"/>
    </source>
</evidence>
<dbReference type="InterPro" id="IPR050415">
    <property type="entry name" value="MRET"/>
</dbReference>
<evidence type="ECO:0000256" key="2">
    <source>
        <dbReference type="ARBA" id="ARBA00022630"/>
    </source>
</evidence>
<keyword evidence="3" id="KW-0001">2Fe-2S</keyword>
<protein>
    <submittedName>
        <fullName evidence="10">Oxidoreductase, FAD-binding domain protein</fullName>
    </submittedName>
</protein>
<dbReference type="Gene3D" id="2.40.30.10">
    <property type="entry name" value="Translation factors"/>
    <property type="match status" value="1"/>
</dbReference>
<dbReference type="PROSITE" id="PS51384">
    <property type="entry name" value="FAD_FR"/>
    <property type="match status" value="1"/>
</dbReference>
<evidence type="ECO:0000256" key="1">
    <source>
        <dbReference type="ARBA" id="ARBA00001974"/>
    </source>
</evidence>
<evidence type="ECO:0000256" key="6">
    <source>
        <dbReference type="ARBA" id="ARBA00023002"/>
    </source>
</evidence>
<evidence type="ECO:0000256" key="4">
    <source>
        <dbReference type="ARBA" id="ARBA00022723"/>
    </source>
</evidence>
<reference evidence="10 11" key="1">
    <citation type="submission" date="2013-01" db="EMBL/GenBank/DDBJ databases">
        <authorList>
            <person name="Harkins D.M."/>
            <person name="Durkin A.S."/>
            <person name="Brinkac L.M."/>
            <person name="Haft D.H."/>
            <person name="Selengut J.D."/>
            <person name="Sanka R."/>
            <person name="DePew J."/>
            <person name="Purushe J."/>
            <person name="Hartskeerl R.A."/>
            <person name="Ahmed A."/>
            <person name="van der Linden H."/>
            <person name="Goris M.G.A."/>
            <person name="Vinetz J.M."/>
            <person name="Sutton G.G."/>
            <person name="Nierman W.C."/>
            <person name="Fouts D.E."/>
        </authorList>
    </citation>
    <scope>NUCLEOTIDE SEQUENCE [LARGE SCALE GENOMIC DNA]</scope>
    <source>
        <strain evidence="10 11">Brem 328</strain>
    </source>
</reference>
<keyword evidence="5" id="KW-0274">FAD</keyword>
<dbReference type="InterPro" id="IPR017938">
    <property type="entry name" value="Riboflavin_synthase-like_b-brl"/>
</dbReference>
<evidence type="ECO:0000313" key="10">
    <source>
        <dbReference type="EMBL" id="EMN16612.1"/>
    </source>
</evidence>
<dbReference type="InterPro" id="IPR008333">
    <property type="entry name" value="Cbr1-like_FAD-bd_dom"/>
</dbReference>
<sequence length="177" mass="19133">MTTLPKRAEVKNIVKTDGSATITFVSKNGPLNFLGGQYVIFNSGLKTPEGKVIKRAYSIFSSDLQQEEFQICIQPIQGGPASNHIPNLAIGSVLEFSGPWGKFIGNPDWPKKGRTLLVATDTGITAINSSSFFPMEVQTQGNDGVVVPFSKGEVRSCSGSFTTTPKRIPFFECDSHS</sequence>
<dbReference type="GO" id="GO:0051537">
    <property type="term" value="F:2 iron, 2 sulfur cluster binding"/>
    <property type="evidence" value="ECO:0007669"/>
    <property type="project" value="UniProtKB-KW"/>
</dbReference>
<accession>A0ABC9SFZ4</accession>
<name>A0ABC9SFZ4_LEPBO</name>
<evidence type="ECO:0000259" key="9">
    <source>
        <dbReference type="PROSITE" id="PS51384"/>
    </source>
</evidence>
<evidence type="ECO:0000256" key="8">
    <source>
        <dbReference type="ARBA" id="ARBA00023014"/>
    </source>
</evidence>
<evidence type="ECO:0000313" key="11">
    <source>
        <dbReference type="Proteomes" id="UP000012166"/>
    </source>
</evidence>
<dbReference type="GO" id="GO:0016491">
    <property type="term" value="F:oxidoreductase activity"/>
    <property type="evidence" value="ECO:0007669"/>
    <property type="project" value="UniProtKB-KW"/>
</dbReference>
<organism evidence="10 11">
    <name type="scientific">Leptospira borgpetersenii str. Brem 328</name>
    <dbReference type="NCBI Taxonomy" id="1049780"/>
    <lineage>
        <taxon>Bacteria</taxon>
        <taxon>Pseudomonadati</taxon>
        <taxon>Spirochaetota</taxon>
        <taxon>Spirochaetia</taxon>
        <taxon>Leptospirales</taxon>
        <taxon>Leptospiraceae</taxon>
        <taxon>Leptospira</taxon>
    </lineage>
</organism>
<comment type="caution">
    <text evidence="10">The sequence shown here is derived from an EMBL/GenBank/DDBJ whole genome shotgun (WGS) entry which is preliminary data.</text>
</comment>
<proteinExistence type="predicted"/>